<dbReference type="EMBL" id="AE016796">
    <property type="protein sequence ID" value="AAO08306.1"/>
    <property type="molecule type" value="Genomic_DNA"/>
</dbReference>
<dbReference type="KEGG" id="vvu:VV2_1427"/>
<dbReference type="Proteomes" id="UP000002275">
    <property type="component" value="Chromosome II"/>
</dbReference>
<evidence type="ECO:0000313" key="2">
    <source>
        <dbReference type="Proteomes" id="UP000002275"/>
    </source>
</evidence>
<proteinExistence type="predicted"/>
<name>A0A3Q0L0E5_VIBVU</name>
<organism evidence="1 2">
    <name type="scientific">Vibrio vulnificus (strain CMCP6)</name>
    <dbReference type="NCBI Taxonomy" id="216895"/>
    <lineage>
        <taxon>Bacteria</taxon>
        <taxon>Pseudomonadati</taxon>
        <taxon>Pseudomonadota</taxon>
        <taxon>Gammaproteobacteria</taxon>
        <taxon>Vibrionales</taxon>
        <taxon>Vibrionaceae</taxon>
        <taxon>Vibrio</taxon>
    </lineage>
</organism>
<protein>
    <submittedName>
        <fullName evidence="1">Uncharacterized protein</fullName>
    </submittedName>
</protein>
<reference evidence="2" key="1">
    <citation type="submission" date="2002-12" db="EMBL/GenBank/DDBJ databases">
        <title>Complete genome sequence of Vibrio vulnificus CMCP6.</title>
        <authorList>
            <person name="Rhee J.H."/>
            <person name="Kim S.Y."/>
            <person name="Chung S.S."/>
            <person name="Kim J.J."/>
            <person name="Moon Y.H."/>
            <person name="Jeong H."/>
            <person name="Choy H.E."/>
        </authorList>
    </citation>
    <scope>NUCLEOTIDE SEQUENCE [LARGE SCALE GENOMIC DNA]</scope>
    <source>
        <strain evidence="2">CMCP6</strain>
    </source>
</reference>
<dbReference type="AlphaFoldDB" id="A0A3Q0L0E5"/>
<reference evidence="1 2" key="3">
    <citation type="journal article" date="2011" name="Mol. Syst. Biol.">
        <title>Integrative genome-scale metabolic analysis of Vibrio vulnificus for drug targeting and discovery.</title>
        <authorList>
            <person name="Kim H.U."/>
            <person name="Kim S.Y."/>
            <person name="Jeong H."/>
            <person name="Kim T.Y."/>
            <person name="Kim J.J."/>
            <person name="Choy H.E."/>
            <person name="Yi K.Y."/>
            <person name="Rhee J.H."/>
            <person name="Lee S.Y."/>
        </authorList>
    </citation>
    <scope>NUCLEOTIDE SEQUENCE [LARGE SCALE GENOMIC DNA]</scope>
    <source>
        <strain evidence="1 2">CMCP6</strain>
    </source>
</reference>
<gene>
    <name evidence="1" type="ordered locus">VV2_1427</name>
</gene>
<reference evidence="1 2" key="2">
    <citation type="journal article" date="2003" name="Infect. Immun.">
        <title>Characterization and pathogenic significance of Vibrio vulnificus antigens preferentially expressed in septicemic patients.</title>
        <authorList>
            <person name="Kim Y.R."/>
            <person name="Lee S.E."/>
            <person name="Kim C.M."/>
            <person name="Kim S.Y."/>
            <person name="Shin E.K."/>
            <person name="Shin D.H."/>
            <person name="Chung S.S."/>
            <person name="Choy H.E."/>
            <person name="Progulske-Fox A."/>
            <person name="Hillman J.D."/>
            <person name="Handfield M."/>
            <person name="Rhee J.H."/>
        </authorList>
    </citation>
    <scope>NUCLEOTIDE SEQUENCE [LARGE SCALE GENOMIC DNA]</scope>
    <source>
        <strain evidence="1 2">CMCP6</strain>
    </source>
</reference>
<accession>A0A3Q0L0E5</accession>
<evidence type="ECO:0000313" key="1">
    <source>
        <dbReference type="EMBL" id="AAO08306.1"/>
    </source>
</evidence>
<sequence>MRLEVFLPKRNAPEPEGTGEVSFSLIRTITVGSGLSPDLLTSTNRALAGSPHSVYRRWGISPRPENKK</sequence>